<dbReference type="SMART" id="SM00708">
    <property type="entry name" value="PhBP"/>
    <property type="match status" value="1"/>
</dbReference>
<dbReference type="GO" id="GO:0007608">
    <property type="term" value="P:sensory perception of smell"/>
    <property type="evidence" value="ECO:0007669"/>
    <property type="project" value="TreeGrafter"/>
</dbReference>
<organism evidence="6">
    <name type="scientific">Agrilus zanthoxylumi</name>
    <dbReference type="NCBI Taxonomy" id="2696312"/>
    <lineage>
        <taxon>Eukaryota</taxon>
        <taxon>Metazoa</taxon>
        <taxon>Ecdysozoa</taxon>
        <taxon>Arthropoda</taxon>
        <taxon>Hexapoda</taxon>
        <taxon>Insecta</taxon>
        <taxon>Pterygota</taxon>
        <taxon>Neoptera</taxon>
        <taxon>Endopterygota</taxon>
        <taxon>Coleoptera</taxon>
        <taxon>Polyphaga</taxon>
        <taxon>Elateriformia</taxon>
        <taxon>Buprestoidea</taxon>
        <taxon>Buprestidae</taxon>
        <taxon>Agrilinae</taxon>
        <taxon>Agrilus</taxon>
    </lineage>
</organism>
<sequence length="137" mass="16038">MTQIIYFAVAVLFCYANARPEDYPPADVLELLKPFHDKCTQELGVTDDEIKNYKIEDKSEKMMCYMRCLGLESKWLSPENKLQVDFIMETRFDSMADVIKNFVENCKDVPDGTHECEKAYNLHKCEAETDPKHWFLP</sequence>
<dbReference type="PANTHER" id="PTHR11857">
    <property type="entry name" value="ODORANT BINDING PROTEIN-RELATED"/>
    <property type="match status" value="1"/>
</dbReference>
<comment type="similarity">
    <text evidence="2">Belongs to the PBP/GOBP family.</text>
</comment>
<evidence type="ECO:0000256" key="5">
    <source>
        <dbReference type="SAM" id="SignalP"/>
    </source>
</evidence>
<feature type="signal peptide" evidence="5">
    <location>
        <begin position="1"/>
        <end position="18"/>
    </location>
</feature>
<evidence type="ECO:0000256" key="2">
    <source>
        <dbReference type="ARBA" id="ARBA00008098"/>
    </source>
</evidence>
<dbReference type="InterPro" id="IPR036728">
    <property type="entry name" value="PBP_GOBP_sf"/>
</dbReference>
<dbReference type="CDD" id="cd23992">
    <property type="entry name" value="PBP_GOBP"/>
    <property type="match status" value="1"/>
</dbReference>
<dbReference type="EMBL" id="MT318832">
    <property type="protein sequence ID" value="QTI50349.1"/>
    <property type="molecule type" value="mRNA"/>
</dbReference>
<feature type="chain" id="PRO_5032551261" evidence="5">
    <location>
        <begin position="19"/>
        <end position="137"/>
    </location>
</feature>
<keyword evidence="3" id="KW-0964">Secreted</keyword>
<dbReference type="SUPFAM" id="SSF47565">
    <property type="entry name" value="Insect pheromone/odorant-binding proteins"/>
    <property type="match status" value="1"/>
</dbReference>
<reference evidence="6" key="1">
    <citation type="submission" date="2020-04" db="EMBL/GenBank/DDBJ databases">
        <title>Cloning,prokaryotic expression and tissue expression profiling of odorant binding protein gene AzanOBP3 from Agrilus zanthoxylumi (Coleoptera:Buprestidae).</title>
        <authorList>
            <person name="Gong X."/>
        </authorList>
    </citation>
    <scope>NUCLEOTIDE SEQUENCE</scope>
    <source>
        <strain evidence="6">AzanOBP3</strain>
    </source>
</reference>
<keyword evidence="4 5" id="KW-0732">Signal</keyword>
<name>A0A8A6HV76_9COLE</name>
<evidence type="ECO:0000256" key="4">
    <source>
        <dbReference type="ARBA" id="ARBA00022729"/>
    </source>
</evidence>
<proteinExistence type="evidence at transcript level"/>
<protein>
    <submittedName>
        <fullName evidence="6">Odorant binging protein</fullName>
    </submittedName>
</protein>
<evidence type="ECO:0000256" key="1">
    <source>
        <dbReference type="ARBA" id="ARBA00004613"/>
    </source>
</evidence>
<comment type="subcellular location">
    <subcellularLocation>
        <location evidence="1">Secreted</location>
    </subcellularLocation>
</comment>
<accession>A0A8A6HV76</accession>
<dbReference type="GO" id="GO:0005549">
    <property type="term" value="F:odorant binding"/>
    <property type="evidence" value="ECO:0007669"/>
    <property type="project" value="InterPro"/>
</dbReference>
<dbReference type="AlphaFoldDB" id="A0A8A6HV76"/>
<evidence type="ECO:0000313" key="6">
    <source>
        <dbReference type="EMBL" id="QTI50349.1"/>
    </source>
</evidence>
<dbReference type="Gene3D" id="1.10.238.20">
    <property type="entry name" value="Pheromone/general odorant binding protein domain"/>
    <property type="match status" value="1"/>
</dbReference>
<evidence type="ECO:0000256" key="3">
    <source>
        <dbReference type="ARBA" id="ARBA00022525"/>
    </source>
</evidence>
<dbReference type="PANTHER" id="PTHR11857:SF43">
    <property type="entry name" value="GEO07291P1-RELATED"/>
    <property type="match status" value="1"/>
</dbReference>
<dbReference type="Pfam" id="PF01395">
    <property type="entry name" value="PBP_GOBP"/>
    <property type="match status" value="1"/>
</dbReference>
<dbReference type="InterPro" id="IPR006170">
    <property type="entry name" value="PBP/GOBP"/>
</dbReference>
<dbReference type="GO" id="GO:0005615">
    <property type="term" value="C:extracellular space"/>
    <property type="evidence" value="ECO:0007669"/>
    <property type="project" value="TreeGrafter"/>
</dbReference>